<reference evidence="8 11" key="1">
    <citation type="submission" date="2016-08" db="EMBL/GenBank/DDBJ databases">
        <title>Candidatus Dactylopiibacterium carminicum genome sequence.</title>
        <authorList>
            <person name="Ramirez-Puebla S.T."/>
            <person name="Ormeno-Orrillo E."/>
            <person name="Vera-Ponce De Leon A."/>
            <person name="Luis L."/>
            <person name="Sanchez-Flores A."/>
            <person name="Monica R."/>
            <person name="Martinez-Romero E."/>
        </authorList>
    </citation>
    <scope>NUCLEOTIDE SEQUENCE [LARGE SCALE GENOMIC DNA]</scope>
    <source>
        <strain evidence="8">END1</strain>
    </source>
</reference>
<evidence type="ECO:0000313" key="10">
    <source>
        <dbReference type="Proteomes" id="UP000216107"/>
    </source>
</evidence>
<keyword evidence="5 6" id="KW-0472">Membrane</keyword>
<feature type="transmembrane region" description="Helical" evidence="6">
    <location>
        <begin position="153"/>
        <end position="171"/>
    </location>
</feature>
<evidence type="ECO:0000256" key="3">
    <source>
        <dbReference type="ARBA" id="ARBA00022692"/>
    </source>
</evidence>
<sequence>MAQYAPAKNRLSMSASRSPLLASLALILVTICWGSTFPAMKAVSEQIPPGLMVGLRWALGALALAPFIQWRNRALWRDAALLAIALFASFVLQVLGLTMMSAGRNAFITALNVIMVPLLLPLLGRRLSSMIWVAVVLAGAGIAVMSYEQGSSLLGDALTFGCALAFALYVLGMERFAPRHSTLSLAGAQAVMMTALTPLWILTEWWLQGPGYLDQAAGAGSVWLEPLYLGVICSGLVIFLQTWAQARATAVQAAVIYALEPFFASLFAAWWLGEQFGPRAMLGGGLIIAAMLISQWPTRPARVAASA</sequence>
<dbReference type="PANTHER" id="PTHR42920:SF5">
    <property type="entry name" value="EAMA DOMAIN-CONTAINING PROTEIN"/>
    <property type="match status" value="1"/>
</dbReference>
<feature type="transmembrane region" description="Helical" evidence="6">
    <location>
        <begin position="130"/>
        <end position="147"/>
    </location>
</feature>
<feature type="transmembrane region" description="Helical" evidence="6">
    <location>
        <begin position="183"/>
        <end position="207"/>
    </location>
</feature>
<keyword evidence="11" id="KW-1185">Reference proteome</keyword>
<evidence type="ECO:0000256" key="2">
    <source>
        <dbReference type="ARBA" id="ARBA00022475"/>
    </source>
</evidence>
<feature type="domain" description="EamA" evidence="7">
    <location>
        <begin position="22"/>
        <end position="146"/>
    </location>
</feature>
<keyword evidence="3 6" id="KW-0812">Transmembrane</keyword>
<reference evidence="9 10" key="2">
    <citation type="submission" date="2017-07" db="EMBL/GenBank/DDBJ databases">
        <title>Candidatus Dactylopiibacterium carminicum, a nitrogen-fixing symbiont of the cochineal insect Dactylopius coccus and Dactylopius opuntiae (Hemiptera: Coccoidea: Dactylopiidae).</title>
        <authorList>
            <person name="Vera A."/>
        </authorList>
    </citation>
    <scope>NUCLEOTIDE SEQUENCE [LARGE SCALE GENOMIC DNA]</scope>
    <source>
        <strain evidence="9 10">NFDCM</strain>
    </source>
</reference>
<keyword evidence="4 6" id="KW-1133">Transmembrane helix</keyword>
<dbReference type="EMBL" id="MDUX01000037">
    <property type="protein sequence ID" value="KAF7598794.1"/>
    <property type="molecule type" value="Genomic_DNA"/>
</dbReference>
<dbReference type="Proteomes" id="UP000216107">
    <property type="component" value="Unassembled WGS sequence"/>
</dbReference>
<feature type="transmembrane region" description="Helical" evidence="6">
    <location>
        <begin position="251"/>
        <end position="270"/>
    </location>
</feature>
<evidence type="ECO:0000256" key="5">
    <source>
        <dbReference type="ARBA" id="ARBA00023136"/>
    </source>
</evidence>
<dbReference type="InterPro" id="IPR051258">
    <property type="entry name" value="Diverse_Substrate_Transporter"/>
</dbReference>
<feature type="transmembrane region" description="Helical" evidence="6">
    <location>
        <begin position="80"/>
        <end position="100"/>
    </location>
</feature>
<evidence type="ECO:0000259" key="7">
    <source>
        <dbReference type="Pfam" id="PF00892"/>
    </source>
</evidence>
<proteinExistence type="predicted"/>
<feature type="transmembrane region" description="Helical" evidence="6">
    <location>
        <begin position="227"/>
        <end position="244"/>
    </location>
</feature>
<organism evidence="9 10">
    <name type="scientific">Candidatus Dactylopiibacterium carminicum</name>
    <dbReference type="NCBI Taxonomy" id="857335"/>
    <lineage>
        <taxon>Bacteria</taxon>
        <taxon>Pseudomonadati</taxon>
        <taxon>Pseudomonadota</taxon>
        <taxon>Betaproteobacteria</taxon>
        <taxon>Rhodocyclales</taxon>
        <taxon>Rhodocyclaceae</taxon>
        <taxon>Candidatus Dactylopiibacterium</taxon>
    </lineage>
</organism>
<accession>A0A272ERC4</accession>
<dbReference type="EMBL" id="NMRN01000032">
    <property type="protein sequence ID" value="PAS92679.1"/>
    <property type="molecule type" value="Genomic_DNA"/>
</dbReference>
<comment type="subcellular location">
    <subcellularLocation>
        <location evidence="1">Cell membrane</location>
        <topology evidence="1">Multi-pass membrane protein</topology>
    </subcellularLocation>
</comment>
<keyword evidence="2" id="KW-1003">Cell membrane</keyword>
<evidence type="ECO:0000256" key="4">
    <source>
        <dbReference type="ARBA" id="ARBA00022989"/>
    </source>
</evidence>
<dbReference type="GO" id="GO:0005886">
    <property type="term" value="C:plasma membrane"/>
    <property type="evidence" value="ECO:0007669"/>
    <property type="project" value="UniProtKB-SubCell"/>
</dbReference>
<dbReference type="Pfam" id="PF00892">
    <property type="entry name" value="EamA"/>
    <property type="match status" value="2"/>
</dbReference>
<dbReference type="SUPFAM" id="SSF103481">
    <property type="entry name" value="Multidrug resistance efflux transporter EmrE"/>
    <property type="match status" value="2"/>
</dbReference>
<dbReference type="PANTHER" id="PTHR42920">
    <property type="entry name" value="OS03G0707200 PROTEIN-RELATED"/>
    <property type="match status" value="1"/>
</dbReference>
<feature type="domain" description="EamA" evidence="7">
    <location>
        <begin position="154"/>
        <end position="293"/>
    </location>
</feature>
<evidence type="ECO:0000256" key="6">
    <source>
        <dbReference type="SAM" id="Phobius"/>
    </source>
</evidence>
<dbReference type="AlphaFoldDB" id="A0A272ERC4"/>
<evidence type="ECO:0000313" key="11">
    <source>
        <dbReference type="Proteomes" id="UP000623509"/>
    </source>
</evidence>
<name>A0A272ERC4_9RHOO</name>
<dbReference type="InterPro" id="IPR000620">
    <property type="entry name" value="EamA_dom"/>
</dbReference>
<comment type="caution">
    <text evidence="9">The sequence shown here is derived from an EMBL/GenBank/DDBJ whole genome shotgun (WGS) entry which is preliminary data.</text>
</comment>
<feature type="transmembrane region" description="Helical" evidence="6">
    <location>
        <begin position="106"/>
        <end position="123"/>
    </location>
</feature>
<dbReference type="OrthoDB" id="9804865at2"/>
<dbReference type="InterPro" id="IPR037185">
    <property type="entry name" value="EmrE-like"/>
</dbReference>
<gene>
    <name evidence="8" type="ORF">BGI27_11385</name>
    <name evidence="9" type="ORF">CGU29_10590</name>
</gene>
<protein>
    <submittedName>
        <fullName evidence="9">EamA family transporter</fullName>
    </submittedName>
    <submittedName>
        <fullName evidence="8">EamA/RhaT family transporter</fullName>
    </submittedName>
</protein>
<evidence type="ECO:0000313" key="8">
    <source>
        <dbReference type="EMBL" id="KAF7598794.1"/>
    </source>
</evidence>
<dbReference type="Proteomes" id="UP000623509">
    <property type="component" value="Unassembled WGS sequence"/>
</dbReference>
<feature type="transmembrane region" description="Helical" evidence="6">
    <location>
        <begin position="50"/>
        <end position="68"/>
    </location>
</feature>
<evidence type="ECO:0000256" key="1">
    <source>
        <dbReference type="ARBA" id="ARBA00004651"/>
    </source>
</evidence>
<evidence type="ECO:0000313" key="9">
    <source>
        <dbReference type="EMBL" id="PAS92679.1"/>
    </source>
</evidence>
<dbReference type="RefSeq" id="WP_095525005.1">
    <property type="nucleotide sequence ID" value="NZ_MDUX01000037.1"/>
</dbReference>